<dbReference type="RefSeq" id="WP_228104311.1">
    <property type="nucleotide sequence ID" value="NZ_CP101637.1"/>
</dbReference>
<evidence type="ECO:0000313" key="1">
    <source>
        <dbReference type="EMBL" id="WMT80047.1"/>
    </source>
</evidence>
<proteinExistence type="predicted"/>
<protein>
    <submittedName>
        <fullName evidence="1">Uncharacterized protein</fullName>
    </submittedName>
</protein>
<dbReference type="EMBL" id="CP101637">
    <property type="protein sequence ID" value="WMT80047.1"/>
    <property type="molecule type" value="Genomic_DNA"/>
</dbReference>
<gene>
    <name evidence="1" type="ORF">TEMA_03210</name>
</gene>
<dbReference type="Proteomes" id="UP001235030">
    <property type="component" value="Chromosome"/>
</dbReference>
<name>A0ABY9PWK7_9FIRM</name>
<reference evidence="1 2" key="1">
    <citation type="submission" date="2022-07" db="EMBL/GenBank/DDBJ databases">
        <title>Genome sequence of Terrisporobacter mayombei DSM6539.</title>
        <authorList>
            <person name="Boeer T."/>
            <person name="Bengelsdorf F.R."/>
            <person name="Daniel R."/>
            <person name="Poehlein A."/>
        </authorList>
    </citation>
    <scope>NUCLEOTIDE SEQUENCE [LARGE SCALE GENOMIC DNA]</scope>
    <source>
        <strain evidence="1 2">DSM 6539</strain>
    </source>
</reference>
<accession>A0ABY9PWK7</accession>
<sequence length="90" mass="10296">MNIKDLENSIKKVIDILEKEYASQLTSGVLELIYKRYVNAISCITNKDLMDIKISGGVRAYLDSYNDYTCPLVIAMDEAEILYKDILKKI</sequence>
<keyword evidence="2" id="KW-1185">Reference proteome</keyword>
<organism evidence="1 2">
    <name type="scientific">Terrisporobacter mayombei</name>
    <dbReference type="NCBI Taxonomy" id="1541"/>
    <lineage>
        <taxon>Bacteria</taxon>
        <taxon>Bacillati</taxon>
        <taxon>Bacillota</taxon>
        <taxon>Clostridia</taxon>
        <taxon>Peptostreptococcales</taxon>
        <taxon>Peptostreptococcaceae</taxon>
        <taxon>Terrisporobacter</taxon>
    </lineage>
</organism>
<evidence type="ECO:0000313" key="2">
    <source>
        <dbReference type="Proteomes" id="UP001235030"/>
    </source>
</evidence>